<accession>A0A368MZI2</accession>
<sequence>MKTLKKILLILLAIIALPLIAALFIPNQSSSEGQIIINKPKLEVFDYIKQVKNQDHFGVWQLSDPGMKTTSEGIDGTEGFRYRWDSEKLGKGAQVITHIVEGERMESDMFFFDVDDSASKAYFTTEEQSPNQTLVKWGISWRTPYPWNIMNAFYNMDDDFQQGLKKLKEIVEQQKSPKPETTFALSYYQETMANLQKQVAGLSPDQLHFKPAENAWSVSQCLEHMVVTEKMIFDMVQETMKKPANPERRKDLQYTDKEIMAAATDRSKKYKAPEVLIGKGKFNDPETAINELKKQRAVVLDFIRRTPPEELRNRISDAPSGVADAYQSLLFMAGHTARHTLQIAEVKASAGFPKS</sequence>
<dbReference type="EMBL" id="QPIE01000006">
    <property type="protein sequence ID" value="RCU42389.1"/>
    <property type="molecule type" value="Genomic_DNA"/>
</dbReference>
<dbReference type="OrthoDB" id="9807923at2"/>
<protein>
    <submittedName>
        <fullName evidence="2">DUF664 domain-containing protein</fullName>
    </submittedName>
</protein>
<feature type="domain" description="DinB-like" evidence="1">
    <location>
        <begin position="189"/>
        <end position="343"/>
    </location>
</feature>
<dbReference type="InterPro" id="IPR034660">
    <property type="entry name" value="DinB/YfiT-like"/>
</dbReference>
<proteinExistence type="predicted"/>
<evidence type="ECO:0000259" key="1">
    <source>
        <dbReference type="Pfam" id="PF12867"/>
    </source>
</evidence>
<dbReference type="SUPFAM" id="SSF109854">
    <property type="entry name" value="DinB/YfiT-like putative metalloenzymes"/>
    <property type="match status" value="1"/>
</dbReference>
<reference evidence="2 3" key="1">
    <citation type="submission" date="2018-07" db="EMBL/GenBank/DDBJ databases">
        <title>Chryseobacterium lacus sp. nov., isolated from lake water.</title>
        <authorList>
            <person name="Li C.-M."/>
        </authorList>
    </citation>
    <scope>NUCLEOTIDE SEQUENCE [LARGE SCALE GENOMIC DNA]</scope>
    <source>
        <strain evidence="2 3">YLOS41</strain>
    </source>
</reference>
<dbReference type="Pfam" id="PF12867">
    <property type="entry name" value="DinB_2"/>
    <property type="match status" value="1"/>
</dbReference>
<evidence type="ECO:0000313" key="2">
    <source>
        <dbReference type="EMBL" id="RCU42389.1"/>
    </source>
</evidence>
<dbReference type="CDD" id="cd07818">
    <property type="entry name" value="SRPBCC_1"/>
    <property type="match status" value="1"/>
</dbReference>
<keyword evidence="3" id="KW-1185">Reference proteome</keyword>
<comment type="caution">
    <text evidence="2">The sequence shown here is derived from an EMBL/GenBank/DDBJ whole genome shotgun (WGS) entry which is preliminary data.</text>
</comment>
<dbReference type="AlphaFoldDB" id="A0A368MZI2"/>
<name>A0A368MZI2_9FLAO</name>
<organism evidence="2 3">
    <name type="scientific">Chryseobacterium lacus</name>
    <dbReference type="NCBI Taxonomy" id="2058346"/>
    <lineage>
        <taxon>Bacteria</taxon>
        <taxon>Pseudomonadati</taxon>
        <taxon>Bacteroidota</taxon>
        <taxon>Flavobacteriia</taxon>
        <taxon>Flavobacteriales</taxon>
        <taxon>Weeksellaceae</taxon>
        <taxon>Chryseobacterium group</taxon>
        <taxon>Chryseobacterium</taxon>
    </lineage>
</organism>
<dbReference type="Gene3D" id="1.20.120.450">
    <property type="entry name" value="dinb family like domain"/>
    <property type="match status" value="1"/>
</dbReference>
<dbReference type="Proteomes" id="UP000252172">
    <property type="component" value="Unassembled WGS sequence"/>
</dbReference>
<gene>
    <name evidence="2" type="ORF">DQ356_08545</name>
</gene>
<evidence type="ECO:0000313" key="3">
    <source>
        <dbReference type="Proteomes" id="UP000252172"/>
    </source>
</evidence>
<dbReference type="InterPro" id="IPR024775">
    <property type="entry name" value="DinB-like"/>
</dbReference>
<dbReference type="RefSeq" id="WP_114304081.1">
    <property type="nucleotide sequence ID" value="NZ_QPIE01000006.1"/>
</dbReference>
<dbReference type="SUPFAM" id="SSF55961">
    <property type="entry name" value="Bet v1-like"/>
    <property type="match status" value="1"/>
</dbReference>